<dbReference type="EMBL" id="QGMK01001166">
    <property type="protein sequence ID" value="TVY73163.1"/>
    <property type="molecule type" value="Genomic_DNA"/>
</dbReference>
<dbReference type="InterPro" id="IPR007219">
    <property type="entry name" value="XnlR_reg_dom"/>
</dbReference>
<evidence type="ECO:0000259" key="6">
    <source>
        <dbReference type="PROSITE" id="PS50048"/>
    </source>
</evidence>
<keyword evidence="5" id="KW-0539">Nucleus</keyword>
<dbReference type="OrthoDB" id="3862662at2759"/>
<evidence type="ECO:0000313" key="7">
    <source>
        <dbReference type="EMBL" id="TVY73163.1"/>
    </source>
</evidence>
<dbReference type="PROSITE" id="PS00463">
    <property type="entry name" value="ZN2_CY6_FUNGAL_1"/>
    <property type="match status" value="1"/>
</dbReference>
<dbReference type="Pfam" id="PF00172">
    <property type="entry name" value="Zn_clus"/>
    <property type="match status" value="1"/>
</dbReference>
<dbReference type="SMART" id="SM00906">
    <property type="entry name" value="Fungal_trans"/>
    <property type="match status" value="1"/>
</dbReference>
<dbReference type="PANTHER" id="PTHR47338">
    <property type="entry name" value="ZN(II)2CYS6 TRANSCRIPTION FACTOR (EUROFUNG)-RELATED"/>
    <property type="match status" value="1"/>
</dbReference>
<comment type="subcellular location">
    <subcellularLocation>
        <location evidence="1">Nucleus</location>
    </subcellularLocation>
</comment>
<dbReference type="SMART" id="SM00066">
    <property type="entry name" value="GAL4"/>
    <property type="match status" value="1"/>
</dbReference>
<evidence type="ECO:0000256" key="3">
    <source>
        <dbReference type="ARBA" id="ARBA00023015"/>
    </source>
</evidence>
<dbReference type="InterPro" id="IPR036864">
    <property type="entry name" value="Zn2-C6_fun-type_DNA-bd_sf"/>
</dbReference>
<keyword evidence="8" id="KW-1185">Reference proteome</keyword>
<organism evidence="7 8">
    <name type="scientific">Lachnellula suecica</name>
    <dbReference type="NCBI Taxonomy" id="602035"/>
    <lineage>
        <taxon>Eukaryota</taxon>
        <taxon>Fungi</taxon>
        <taxon>Dikarya</taxon>
        <taxon>Ascomycota</taxon>
        <taxon>Pezizomycotina</taxon>
        <taxon>Leotiomycetes</taxon>
        <taxon>Helotiales</taxon>
        <taxon>Lachnaceae</taxon>
        <taxon>Lachnellula</taxon>
    </lineage>
</organism>
<dbReference type="AlphaFoldDB" id="A0A8T9C4T6"/>
<dbReference type="Proteomes" id="UP000469558">
    <property type="component" value="Unassembled WGS sequence"/>
</dbReference>
<dbReference type="PANTHER" id="PTHR47338:SF20">
    <property type="entry name" value="ZN(II)2CYS6 TRANSCRIPTION FACTOR (EUROFUNG)"/>
    <property type="match status" value="1"/>
</dbReference>
<evidence type="ECO:0000313" key="8">
    <source>
        <dbReference type="Proteomes" id="UP000469558"/>
    </source>
</evidence>
<keyword evidence="2" id="KW-0479">Metal-binding</keyword>
<sequence>MAPVQFQDTPQRAVQVCSHCKNIKKGCDKKLPSCSQCIKRHAICRYGDTPEPRRYGDELVKAAQKPGVTRPVSPWASLPRPALGRMNPSIRLSILMINSMSDILYSDPLGSSGASSVDSIFHSQVGHILHASGQTVEGVVSAHFSGVHNWLPIISKKRFYDRFQYSRSLPTADFSILLLAMHLIEQRPSSNLEAEQDREVLYLATRTLFTQVQTFVPSSMCLVQTGVILARYEHGHGMIDAAYVTIGTSARLAFAIGIDNAQCSRELHGSDAWFDEEEALATWWGLVICDRNIICDTRMQGRPLSTRPIRDDDCIPLEPADLAGDVDFSKTPAQRYPVSAISLPSVGSFGKEAEAAYLLDKVLAVVASRETSDKAFITLGCELQMLLATVVDSSAGDAGSYCGATQIIIVGLYFLHGSAAMDLDITNRPEWIRITLSTITRMVIDLCYSFNKYTADFLDIAVMSPTLQHIARCAREHIITCVDLQDTQWQQDLEELRKILRHYNKRWTAAGMCFMNVSTFFADRLQPMNFGF</sequence>
<dbReference type="Pfam" id="PF04082">
    <property type="entry name" value="Fungal_trans"/>
    <property type="match status" value="1"/>
</dbReference>
<gene>
    <name evidence="7" type="ORF">LSUE1_G005657</name>
</gene>
<evidence type="ECO:0000256" key="4">
    <source>
        <dbReference type="ARBA" id="ARBA00023163"/>
    </source>
</evidence>
<name>A0A8T9C4T6_9HELO</name>
<dbReference type="SUPFAM" id="SSF57701">
    <property type="entry name" value="Zn2/Cys6 DNA-binding domain"/>
    <property type="match status" value="1"/>
</dbReference>
<keyword evidence="3" id="KW-0805">Transcription regulation</keyword>
<comment type="caution">
    <text evidence="7">The sequence shown here is derived from an EMBL/GenBank/DDBJ whole genome shotgun (WGS) entry which is preliminary data.</text>
</comment>
<feature type="domain" description="Zn(2)-C6 fungal-type" evidence="6">
    <location>
        <begin position="16"/>
        <end position="46"/>
    </location>
</feature>
<dbReference type="GO" id="GO:0008270">
    <property type="term" value="F:zinc ion binding"/>
    <property type="evidence" value="ECO:0007669"/>
    <property type="project" value="InterPro"/>
</dbReference>
<dbReference type="Gene3D" id="4.10.240.10">
    <property type="entry name" value="Zn(2)-C6 fungal-type DNA-binding domain"/>
    <property type="match status" value="1"/>
</dbReference>
<protein>
    <recommendedName>
        <fullName evidence="6">Zn(2)-C6 fungal-type domain-containing protein</fullName>
    </recommendedName>
</protein>
<dbReference type="GO" id="GO:0003677">
    <property type="term" value="F:DNA binding"/>
    <property type="evidence" value="ECO:0007669"/>
    <property type="project" value="InterPro"/>
</dbReference>
<dbReference type="PROSITE" id="PS50048">
    <property type="entry name" value="ZN2_CY6_FUNGAL_2"/>
    <property type="match status" value="1"/>
</dbReference>
<proteinExistence type="predicted"/>
<accession>A0A8T9C4T6</accession>
<dbReference type="InterPro" id="IPR050815">
    <property type="entry name" value="TF_fung"/>
</dbReference>
<evidence type="ECO:0000256" key="1">
    <source>
        <dbReference type="ARBA" id="ARBA00004123"/>
    </source>
</evidence>
<dbReference type="CDD" id="cd12148">
    <property type="entry name" value="fungal_TF_MHR"/>
    <property type="match status" value="1"/>
</dbReference>
<dbReference type="GO" id="GO:0000981">
    <property type="term" value="F:DNA-binding transcription factor activity, RNA polymerase II-specific"/>
    <property type="evidence" value="ECO:0007669"/>
    <property type="project" value="InterPro"/>
</dbReference>
<evidence type="ECO:0000256" key="2">
    <source>
        <dbReference type="ARBA" id="ARBA00022723"/>
    </source>
</evidence>
<dbReference type="InterPro" id="IPR001138">
    <property type="entry name" value="Zn2Cys6_DnaBD"/>
</dbReference>
<dbReference type="GO" id="GO:0005634">
    <property type="term" value="C:nucleus"/>
    <property type="evidence" value="ECO:0007669"/>
    <property type="project" value="UniProtKB-SubCell"/>
</dbReference>
<evidence type="ECO:0000256" key="5">
    <source>
        <dbReference type="ARBA" id="ARBA00023242"/>
    </source>
</evidence>
<dbReference type="GO" id="GO:0006351">
    <property type="term" value="P:DNA-templated transcription"/>
    <property type="evidence" value="ECO:0007669"/>
    <property type="project" value="InterPro"/>
</dbReference>
<reference evidence="7 8" key="1">
    <citation type="submission" date="2018-05" db="EMBL/GenBank/DDBJ databases">
        <title>Genome sequencing and assembly of the regulated plant pathogen Lachnellula willkommii and related sister species for the development of diagnostic species identification markers.</title>
        <authorList>
            <person name="Giroux E."/>
            <person name="Bilodeau G."/>
        </authorList>
    </citation>
    <scope>NUCLEOTIDE SEQUENCE [LARGE SCALE GENOMIC DNA]</scope>
    <source>
        <strain evidence="7 8">CBS 268.59</strain>
    </source>
</reference>
<keyword evidence="4" id="KW-0804">Transcription</keyword>
<dbReference type="CDD" id="cd00067">
    <property type="entry name" value="GAL4"/>
    <property type="match status" value="1"/>
</dbReference>